<evidence type="ECO:0000313" key="2">
    <source>
        <dbReference type="Proteomes" id="UP000316733"/>
    </source>
</evidence>
<reference evidence="2" key="1">
    <citation type="journal article" date="2020" name="bioRxiv">
        <title>Integrative omics analysis of Pseudomonas aeruginosa virus PA5oct highlights the molecular complexity of jumbo phages.</title>
        <authorList>
            <person name="Lood C."/>
            <person name="Danis-Wlodarczyk K."/>
            <person name="Blasdel B.G."/>
            <person name="Jang H.B."/>
            <person name="Vandenheuvel D."/>
            <person name="Briers Y."/>
            <person name="Noben J.-P."/>
            <person name="van Noort V."/>
            <person name="Drulis-Kawa Z."/>
            <person name="Lavigne R."/>
        </authorList>
    </citation>
    <scope>NUCLEOTIDE SEQUENCE [LARGE SCALE GENOMIC DNA]</scope>
</reference>
<accession>A0A4Y1LV41</accession>
<protein>
    <submittedName>
        <fullName evidence="1">Uncharacterized protein</fullName>
    </submittedName>
</protein>
<sequence length="76" mass="9354">MVCKTITKEMFEMQYNIRNYSTVAHIYISTRANIIEIYYKTPFNQGIVLQNYYVNEECDQYIQSCRLYREYEKNRI</sequence>
<evidence type="ECO:0000313" key="1">
    <source>
        <dbReference type="EMBL" id="QCG76249.1"/>
    </source>
</evidence>
<gene>
    <name evidence="1" type="ORF">EST35_0369</name>
</gene>
<proteinExistence type="predicted"/>
<keyword evidence="2" id="KW-1185">Reference proteome</keyword>
<dbReference type="EMBL" id="MK797984">
    <property type="protein sequence ID" value="QCG76249.1"/>
    <property type="molecule type" value="Genomic_DNA"/>
</dbReference>
<organism evidence="1 2">
    <name type="scientific">Pseudomonas phage vB_PaeM_PA5oct</name>
    <dbReference type="NCBI Taxonomy" id="2163605"/>
    <lineage>
        <taxon>Viruses</taxon>
        <taxon>Duplodnaviria</taxon>
        <taxon>Heunggongvirae</taxon>
        <taxon>Uroviricota</taxon>
        <taxon>Caudoviricetes</taxon>
        <taxon>Arenbergviridae</taxon>
        <taxon>Wroclawvirus</taxon>
        <taxon>Wroclawvirus PA5oct</taxon>
    </lineage>
</organism>
<dbReference type="Proteomes" id="UP000316733">
    <property type="component" value="Segment"/>
</dbReference>
<name>A0A4Y1LV41_9CAUD</name>